<keyword evidence="5" id="KW-0812">Transmembrane</keyword>
<keyword evidence="3" id="KW-0731">Sigma factor</keyword>
<evidence type="ECO:0000256" key="1">
    <source>
        <dbReference type="ARBA" id="ARBA00010641"/>
    </source>
</evidence>
<dbReference type="InterPro" id="IPR036388">
    <property type="entry name" value="WH-like_DNA-bd_sf"/>
</dbReference>
<dbReference type="PANTHER" id="PTHR43133:SF46">
    <property type="entry name" value="RNA POLYMERASE SIGMA-70 FACTOR ECF SUBFAMILY"/>
    <property type="match status" value="1"/>
</dbReference>
<feature type="domain" description="RNA polymerase sigma factor 70 region 4 type 2" evidence="6">
    <location>
        <begin position="126"/>
        <end position="177"/>
    </location>
</feature>
<keyword evidence="4" id="KW-0804">Transcription</keyword>
<dbReference type="InterPro" id="IPR039425">
    <property type="entry name" value="RNA_pol_sigma-70-like"/>
</dbReference>
<dbReference type="CDD" id="cd06171">
    <property type="entry name" value="Sigma70_r4"/>
    <property type="match status" value="1"/>
</dbReference>
<evidence type="ECO:0000313" key="7">
    <source>
        <dbReference type="EMBL" id="MFD2589515.1"/>
    </source>
</evidence>
<dbReference type="PANTHER" id="PTHR43133">
    <property type="entry name" value="RNA POLYMERASE ECF-TYPE SIGMA FACTO"/>
    <property type="match status" value="1"/>
</dbReference>
<evidence type="ECO:0000259" key="6">
    <source>
        <dbReference type="Pfam" id="PF08281"/>
    </source>
</evidence>
<dbReference type="SUPFAM" id="SSF88659">
    <property type="entry name" value="Sigma3 and sigma4 domains of RNA polymerase sigma factors"/>
    <property type="match status" value="1"/>
</dbReference>
<dbReference type="Proteomes" id="UP001597459">
    <property type="component" value="Unassembled WGS sequence"/>
</dbReference>
<evidence type="ECO:0000256" key="3">
    <source>
        <dbReference type="ARBA" id="ARBA00023082"/>
    </source>
</evidence>
<dbReference type="Pfam" id="PF08281">
    <property type="entry name" value="Sigma70_r4_2"/>
    <property type="match status" value="1"/>
</dbReference>
<protein>
    <submittedName>
        <fullName evidence="7">RNA polymerase sigma factor</fullName>
    </submittedName>
</protein>
<name>A0ABW5N409_9FLAO</name>
<dbReference type="Gene3D" id="1.10.1740.10">
    <property type="match status" value="1"/>
</dbReference>
<sequence>MGNKIEHGVRLWREIKKGNTVALNELYCLYVDSLFSYGMRYVNNQNIVKDSIHDLFLDIYKYRKSLSEVSNAEYYLYRSLRRKISRQSKREVKEISSENIVFTFTEERSIEDVLINEETVEEHTSRLSDALCRLPEKQREAIQYRYHNEKTYEEIAEIMGTSIETVRTQVYRAIKKLRVELKDMEYSEGVYLIFLLFGLSSFLVLYY</sequence>
<evidence type="ECO:0000256" key="5">
    <source>
        <dbReference type="SAM" id="Phobius"/>
    </source>
</evidence>
<dbReference type="Gene3D" id="1.10.10.10">
    <property type="entry name" value="Winged helix-like DNA-binding domain superfamily/Winged helix DNA-binding domain"/>
    <property type="match status" value="1"/>
</dbReference>
<keyword evidence="5" id="KW-0472">Membrane</keyword>
<reference evidence="8" key="1">
    <citation type="journal article" date="2019" name="Int. J. Syst. Evol. Microbiol.">
        <title>The Global Catalogue of Microorganisms (GCM) 10K type strain sequencing project: providing services to taxonomists for standard genome sequencing and annotation.</title>
        <authorList>
            <consortium name="The Broad Institute Genomics Platform"/>
            <consortium name="The Broad Institute Genome Sequencing Center for Infectious Disease"/>
            <person name="Wu L."/>
            <person name="Ma J."/>
        </authorList>
    </citation>
    <scope>NUCLEOTIDE SEQUENCE [LARGE SCALE GENOMIC DNA]</scope>
    <source>
        <strain evidence="8">KCTC 42423</strain>
    </source>
</reference>
<keyword evidence="5" id="KW-1133">Transmembrane helix</keyword>
<dbReference type="InterPro" id="IPR013249">
    <property type="entry name" value="RNA_pol_sigma70_r4_t2"/>
</dbReference>
<gene>
    <name evidence="7" type="ORF">ACFSTE_01640</name>
</gene>
<dbReference type="RefSeq" id="WP_378258121.1">
    <property type="nucleotide sequence ID" value="NZ_JBHSJV010000001.1"/>
</dbReference>
<dbReference type="EMBL" id="JBHULX010000001">
    <property type="protein sequence ID" value="MFD2589515.1"/>
    <property type="molecule type" value="Genomic_DNA"/>
</dbReference>
<proteinExistence type="inferred from homology"/>
<comment type="similarity">
    <text evidence="1">Belongs to the sigma-70 factor family. ECF subfamily.</text>
</comment>
<dbReference type="NCBIfam" id="TIGR02937">
    <property type="entry name" value="sigma70-ECF"/>
    <property type="match status" value="1"/>
</dbReference>
<evidence type="ECO:0000313" key="8">
    <source>
        <dbReference type="Proteomes" id="UP001597459"/>
    </source>
</evidence>
<comment type="caution">
    <text evidence="7">The sequence shown here is derived from an EMBL/GenBank/DDBJ whole genome shotgun (WGS) entry which is preliminary data.</text>
</comment>
<keyword evidence="8" id="KW-1185">Reference proteome</keyword>
<organism evidence="7 8">
    <name type="scientific">Aquimarina hainanensis</name>
    <dbReference type="NCBI Taxonomy" id="1578017"/>
    <lineage>
        <taxon>Bacteria</taxon>
        <taxon>Pseudomonadati</taxon>
        <taxon>Bacteroidota</taxon>
        <taxon>Flavobacteriia</taxon>
        <taxon>Flavobacteriales</taxon>
        <taxon>Flavobacteriaceae</taxon>
        <taxon>Aquimarina</taxon>
    </lineage>
</organism>
<dbReference type="SUPFAM" id="SSF88946">
    <property type="entry name" value="Sigma2 domain of RNA polymerase sigma factors"/>
    <property type="match status" value="1"/>
</dbReference>
<evidence type="ECO:0000256" key="2">
    <source>
        <dbReference type="ARBA" id="ARBA00023015"/>
    </source>
</evidence>
<dbReference type="InterPro" id="IPR013324">
    <property type="entry name" value="RNA_pol_sigma_r3/r4-like"/>
</dbReference>
<feature type="transmembrane region" description="Helical" evidence="5">
    <location>
        <begin position="186"/>
        <end position="206"/>
    </location>
</feature>
<dbReference type="InterPro" id="IPR014284">
    <property type="entry name" value="RNA_pol_sigma-70_dom"/>
</dbReference>
<accession>A0ABW5N409</accession>
<keyword evidence="2" id="KW-0805">Transcription regulation</keyword>
<evidence type="ECO:0000256" key="4">
    <source>
        <dbReference type="ARBA" id="ARBA00023163"/>
    </source>
</evidence>
<dbReference type="InterPro" id="IPR013325">
    <property type="entry name" value="RNA_pol_sigma_r2"/>
</dbReference>